<dbReference type="GO" id="GO:0008446">
    <property type="term" value="F:GDP-mannose 4,6-dehydratase activity"/>
    <property type="evidence" value="ECO:0007669"/>
    <property type="project" value="UniProtKB-EC"/>
</dbReference>
<dbReference type="EMBL" id="DUFG01000001">
    <property type="protein sequence ID" value="HIH07733.1"/>
    <property type="molecule type" value="Genomic_DNA"/>
</dbReference>
<protein>
    <submittedName>
        <fullName evidence="3">GDP-mannose 4,6-dehydratase</fullName>
        <ecNumber evidence="3">4.2.1.47</ecNumber>
    </submittedName>
    <submittedName>
        <fullName evidence="2">NAD-dependent epimerase/dehydratase family protein</fullName>
    </submittedName>
</protein>
<name>A0A7J4IQG0_9ARCH</name>
<dbReference type="Proteomes" id="UP000683213">
    <property type="component" value="Unassembled WGS sequence"/>
</dbReference>
<evidence type="ECO:0000313" key="3">
    <source>
        <dbReference type="EMBL" id="MBS3059277.1"/>
    </source>
</evidence>
<dbReference type="Pfam" id="PF16363">
    <property type="entry name" value="GDP_Man_Dehyd"/>
    <property type="match status" value="1"/>
</dbReference>
<proteinExistence type="predicted"/>
<comment type="caution">
    <text evidence="2">The sequence shown here is derived from an EMBL/GenBank/DDBJ whole genome shotgun (WGS) entry which is preliminary data.</text>
</comment>
<feature type="domain" description="NAD(P)-binding" evidence="1">
    <location>
        <begin position="10"/>
        <end position="313"/>
    </location>
</feature>
<organism evidence="2 4">
    <name type="scientific">Candidatus Iainarchaeum sp</name>
    <dbReference type="NCBI Taxonomy" id="3101447"/>
    <lineage>
        <taxon>Archaea</taxon>
        <taxon>Candidatus Iainarchaeota</taxon>
        <taxon>Candidatus Iainarchaeia</taxon>
        <taxon>Candidatus Iainarchaeales</taxon>
        <taxon>Candidatus Iainarchaeaceae</taxon>
        <taxon>Candidatus Iainarchaeum</taxon>
    </lineage>
</organism>
<dbReference type="SUPFAM" id="SSF51735">
    <property type="entry name" value="NAD(P)-binding Rossmann-fold domains"/>
    <property type="match status" value="1"/>
</dbReference>
<dbReference type="PANTHER" id="PTHR43000">
    <property type="entry name" value="DTDP-D-GLUCOSE 4,6-DEHYDRATASE-RELATED"/>
    <property type="match status" value="1"/>
</dbReference>
<reference evidence="3" key="3">
    <citation type="submission" date="2021-05" db="EMBL/GenBank/DDBJ databases">
        <title>Protein family content uncovers lineage relationships and bacterial pathway maintenance mechanisms in DPANN archaea.</title>
        <authorList>
            <person name="Castelle C.J."/>
            <person name="Meheust R."/>
            <person name="Jaffe A.L."/>
            <person name="Seitz K."/>
            <person name="Gong X."/>
            <person name="Baker B.J."/>
            <person name="Banfield J.F."/>
        </authorList>
    </citation>
    <scope>NUCLEOTIDE SEQUENCE</scope>
    <source>
        <strain evidence="3">RIFCSPHIGHO2_01_FULL_GW2011_AR10_43_9</strain>
    </source>
</reference>
<evidence type="ECO:0000313" key="4">
    <source>
        <dbReference type="Proteomes" id="UP000577419"/>
    </source>
</evidence>
<dbReference type="Proteomes" id="UP000577419">
    <property type="component" value="Unassembled WGS sequence"/>
</dbReference>
<dbReference type="InterPro" id="IPR016040">
    <property type="entry name" value="NAD(P)-bd_dom"/>
</dbReference>
<accession>A0A7J4IQG0</accession>
<reference evidence="4" key="1">
    <citation type="journal article" date="2020" name="bioRxiv">
        <title>A rank-normalized archaeal taxonomy based on genome phylogeny resolves widespread incomplete and uneven classifications.</title>
        <authorList>
            <person name="Rinke C."/>
            <person name="Chuvochina M."/>
            <person name="Mussig A.J."/>
            <person name="Chaumeil P.-A."/>
            <person name="Waite D.W."/>
            <person name="Whitman W.B."/>
            <person name="Parks D.H."/>
            <person name="Hugenholtz P."/>
        </authorList>
    </citation>
    <scope>NUCLEOTIDE SEQUENCE [LARGE SCALE GENOMIC DNA]</scope>
</reference>
<evidence type="ECO:0000259" key="1">
    <source>
        <dbReference type="Pfam" id="PF16363"/>
    </source>
</evidence>
<dbReference type="InterPro" id="IPR036291">
    <property type="entry name" value="NAD(P)-bd_dom_sf"/>
</dbReference>
<dbReference type="EC" id="4.2.1.47" evidence="3"/>
<dbReference type="AlphaFoldDB" id="A0A7J4IQG0"/>
<sequence>MGFWSERKVFVTGADGFIGSWVAKKLVEEKAKVVVLVRDLKPELGFDLQGLRNKVTVVKGDLADLGVLQRALNEYSIDSVFHIAAQAIVGTANKSPLSTFESNIKGTWNLMEACRLHEGVERIVVASSDKAYGIQKKLPYTEESPLLGCYPYDASKACTDIIARSYHATYGLPVAVTRNANTYGGADLNFSRIVPDAIRCILGGKTFEIRSDGSPERDYMYVKDAADAYVLLAEKLGRNELKGQAFNFGSGKPVKVVELFGKIAVACGKPNTKPKVLGTATNEIDRQYLSIEKARKVLGWKPEFSLEEGLQETVQWYREYFKK</sequence>
<gene>
    <name evidence="2" type="ORF">HA237_00015</name>
    <name evidence="3" type="ORF">J4224_02520</name>
</gene>
<evidence type="ECO:0000313" key="2">
    <source>
        <dbReference type="EMBL" id="HIH07733.1"/>
    </source>
</evidence>
<dbReference type="Gene3D" id="3.40.50.720">
    <property type="entry name" value="NAD(P)-binding Rossmann-like Domain"/>
    <property type="match status" value="1"/>
</dbReference>
<dbReference type="EMBL" id="JAGVWF010000034">
    <property type="protein sequence ID" value="MBS3059277.1"/>
    <property type="molecule type" value="Genomic_DNA"/>
</dbReference>
<reference evidence="3" key="2">
    <citation type="submission" date="2021-03" db="EMBL/GenBank/DDBJ databases">
        <authorList>
            <person name="Jaffe A."/>
        </authorList>
    </citation>
    <scope>NUCLEOTIDE SEQUENCE</scope>
    <source>
        <strain evidence="3">RIFCSPHIGHO2_01_FULL_GW2011_AR10_43_9</strain>
    </source>
</reference>
<keyword evidence="3" id="KW-0456">Lyase</keyword>